<dbReference type="Pfam" id="PF05101">
    <property type="entry name" value="VirB3"/>
    <property type="match status" value="1"/>
</dbReference>
<dbReference type="STRING" id="86105.NF27_BK00190"/>
<organism evidence="6 7">
    <name type="scientific">Candidatus Jidaibacter acanthamoebae</name>
    <dbReference type="NCBI Taxonomy" id="86105"/>
    <lineage>
        <taxon>Bacteria</taxon>
        <taxon>Pseudomonadati</taxon>
        <taxon>Pseudomonadota</taxon>
        <taxon>Alphaproteobacteria</taxon>
        <taxon>Rickettsiales</taxon>
        <taxon>Candidatus Midichloriaceae</taxon>
        <taxon>Candidatus Jidaibacter</taxon>
    </lineage>
</organism>
<evidence type="ECO:0000256" key="2">
    <source>
        <dbReference type="ARBA" id="ARBA00022692"/>
    </source>
</evidence>
<dbReference type="GO" id="GO:0016020">
    <property type="term" value="C:membrane"/>
    <property type="evidence" value="ECO:0007669"/>
    <property type="project" value="UniProtKB-SubCell"/>
</dbReference>
<evidence type="ECO:0000313" key="6">
    <source>
        <dbReference type="EMBL" id="KIE06098.1"/>
    </source>
</evidence>
<protein>
    <submittedName>
        <fullName evidence="6">Type IV secretory pathway VirB3 component</fullName>
    </submittedName>
</protein>
<reference evidence="6 7" key="1">
    <citation type="submission" date="2014-11" db="EMBL/GenBank/DDBJ databases">
        <title>A Rickettsiales Symbiont of Amoebae With Ancient Features.</title>
        <authorList>
            <person name="Schulz F."/>
            <person name="Martijn J."/>
            <person name="Wascher F."/>
            <person name="Kostanjsek R."/>
            <person name="Ettema T.J."/>
            <person name="Horn M."/>
        </authorList>
    </citation>
    <scope>NUCLEOTIDE SEQUENCE [LARGE SCALE GENOMIC DNA]</scope>
    <source>
        <strain evidence="6 7">UWC36</strain>
    </source>
</reference>
<comment type="subcellular location">
    <subcellularLocation>
        <location evidence="1">Membrane</location>
    </subcellularLocation>
</comment>
<dbReference type="NCBIfam" id="NF010474">
    <property type="entry name" value="PRK13899.1"/>
    <property type="match status" value="1"/>
</dbReference>
<dbReference type="EMBL" id="JSWE01000036">
    <property type="protein sequence ID" value="KIE06098.1"/>
    <property type="molecule type" value="Genomic_DNA"/>
</dbReference>
<accession>A0A0C1QQC8</accession>
<proteinExistence type="predicted"/>
<evidence type="ECO:0000313" key="7">
    <source>
        <dbReference type="Proteomes" id="UP000031258"/>
    </source>
</evidence>
<evidence type="ECO:0000256" key="4">
    <source>
        <dbReference type="ARBA" id="ARBA00023136"/>
    </source>
</evidence>
<dbReference type="AlphaFoldDB" id="A0A0C1QQC8"/>
<evidence type="ECO:0000256" key="3">
    <source>
        <dbReference type="ARBA" id="ARBA00022989"/>
    </source>
</evidence>
<evidence type="ECO:0000256" key="1">
    <source>
        <dbReference type="ARBA" id="ARBA00004370"/>
    </source>
</evidence>
<sequence>MAGGLNADPLFVGLTRPPMLFGVSYGFAVLNGIGSMIAYISTSDFKYFAMMFPIHAIGYYICSKEPLFIELFRVKAEKCSRCKNKLYHGANSYDQY</sequence>
<keyword evidence="7" id="KW-1185">Reference proteome</keyword>
<name>A0A0C1QQC8_9RICK</name>
<feature type="transmembrane region" description="Helical" evidence="5">
    <location>
        <begin position="20"/>
        <end position="41"/>
    </location>
</feature>
<dbReference type="RefSeq" id="WP_038540306.1">
    <property type="nucleotide sequence ID" value="NZ_JSWE01000036.1"/>
</dbReference>
<comment type="caution">
    <text evidence="6">The sequence shown here is derived from an EMBL/GenBank/DDBJ whole genome shotgun (WGS) entry which is preliminary data.</text>
</comment>
<keyword evidence="4 5" id="KW-0472">Membrane</keyword>
<dbReference type="OrthoDB" id="5638399at2"/>
<evidence type="ECO:0000256" key="5">
    <source>
        <dbReference type="SAM" id="Phobius"/>
    </source>
</evidence>
<keyword evidence="2 5" id="KW-0812">Transmembrane</keyword>
<dbReference type="PATRIC" id="fig|86105.3.peg.98"/>
<dbReference type="Proteomes" id="UP000031258">
    <property type="component" value="Unassembled WGS sequence"/>
</dbReference>
<gene>
    <name evidence="6" type="ORF">NF27_BK00190</name>
</gene>
<keyword evidence="3 5" id="KW-1133">Transmembrane helix</keyword>
<dbReference type="InterPro" id="IPR007792">
    <property type="entry name" value="T4SS_VirB3/TrbD/AvhB"/>
</dbReference>